<evidence type="ECO:0000313" key="1">
    <source>
        <dbReference type="EMBL" id="EGG50824.1"/>
    </source>
</evidence>
<comment type="caution">
    <text evidence="1">The sequence shown here is derived from an EMBL/GenBank/DDBJ whole genome shotgun (WGS) entry which is preliminary data.</text>
</comment>
<accession>F3QNQ1</accession>
<gene>
    <name evidence="1" type="ORF">HMPREF9439_02588</name>
</gene>
<proteinExistence type="predicted"/>
<sequence length="47" mass="5007">MQIVIEVHGVGRSRSLTEDLSLNQAGNSVAKNVSKMPNASADFFASE</sequence>
<organism evidence="1 2">
    <name type="scientific">Parasutterella excrementihominis YIT 11859</name>
    <dbReference type="NCBI Taxonomy" id="762966"/>
    <lineage>
        <taxon>Bacteria</taxon>
        <taxon>Pseudomonadati</taxon>
        <taxon>Pseudomonadota</taxon>
        <taxon>Betaproteobacteria</taxon>
        <taxon>Burkholderiales</taxon>
        <taxon>Sutterellaceae</taxon>
        <taxon>Parasutterella</taxon>
    </lineage>
</organism>
<dbReference type="HOGENOM" id="CLU_3171203_0_0_4"/>
<keyword evidence="2" id="KW-1185">Reference proteome</keyword>
<protein>
    <submittedName>
        <fullName evidence="1">Uncharacterized protein</fullName>
    </submittedName>
</protein>
<dbReference type="Proteomes" id="UP000005156">
    <property type="component" value="Unassembled WGS sequence"/>
</dbReference>
<evidence type="ECO:0000313" key="2">
    <source>
        <dbReference type="Proteomes" id="UP000005156"/>
    </source>
</evidence>
<reference evidence="1 2" key="1">
    <citation type="submission" date="2011-02" db="EMBL/GenBank/DDBJ databases">
        <authorList>
            <person name="Weinstock G."/>
            <person name="Sodergren E."/>
            <person name="Clifton S."/>
            <person name="Fulton L."/>
            <person name="Fulton B."/>
            <person name="Courtney L."/>
            <person name="Fronick C."/>
            <person name="Harrison M."/>
            <person name="Strong C."/>
            <person name="Farmer C."/>
            <person name="Delahaunty K."/>
            <person name="Markovic C."/>
            <person name="Hall O."/>
            <person name="Minx P."/>
            <person name="Tomlinson C."/>
            <person name="Mitreva M."/>
            <person name="Hou S."/>
            <person name="Chen J."/>
            <person name="Wollam A."/>
            <person name="Pepin K.H."/>
            <person name="Johnson M."/>
            <person name="Bhonagiri V."/>
            <person name="Zhang X."/>
            <person name="Suruliraj S."/>
            <person name="Warren W."/>
            <person name="Chinwalla A."/>
            <person name="Mardis E.R."/>
            <person name="Wilson R.K."/>
        </authorList>
    </citation>
    <scope>NUCLEOTIDE SEQUENCE [LARGE SCALE GENOMIC DNA]</scope>
    <source>
        <strain evidence="1 2">YIT 11859</strain>
    </source>
</reference>
<name>F3QNQ1_9BURK</name>
<dbReference type="EMBL" id="AFBP01000095">
    <property type="protein sequence ID" value="EGG50824.1"/>
    <property type="molecule type" value="Genomic_DNA"/>
</dbReference>
<dbReference type="AlphaFoldDB" id="F3QNQ1"/>